<gene>
    <name evidence="11" type="ORF">pdam_00024179</name>
</gene>
<evidence type="ECO:0000256" key="4">
    <source>
        <dbReference type="ARBA" id="ARBA00022692"/>
    </source>
</evidence>
<dbReference type="SMART" id="SM00209">
    <property type="entry name" value="TSP1"/>
    <property type="match status" value="1"/>
</dbReference>
<reference evidence="11 12" key="1">
    <citation type="journal article" date="2018" name="Sci. Rep.">
        <title>Comparative analysis of the Pocillopora damicornis genome highlights role of immune system in coral evolution.</title>
        <authorList>
            <person name="Cunning R."/>
            <person name="Bay R.A."/>
            <person name="Gillette P."/>
            <person name="Baker A.C."/>
            <person name="Traylor-Knowles N."/>
        </authorList>
    </citation>
    <scope>NUCLEOTIDE SEQUENCE [LARGE SCALE GENOMIC DNA]</scope>
    <source>
        <strain evidence="11">RSMAS</strain>
        <tissue evidence="11">Whole animal</tissue>
    </source>
</reference>
<feature type="transmembrane region" description="Helical" evidence="10">
    <location>
        <begin position="33"/>
        <end position="54"/>
    </location>
</feature>
<evidence type="ECO:0000256" key="2">
    <source>
        <dbReference type="ARBA" id="ARBA00004613"/>
    </source>
</evidence>
<dbReference type="GO" id="GO:0016020">
    <property type="term" value="C:membrane"/>
    <property type="evidence" value="ECO:0007669"/>
    <property type="project" value="UniProtKB-SubCell"/>
</dbReference>
<evidence type="ECO:0000256" key="7">
    <source>
        <dbReference type="ARBA" id="ARBA00022989"/>
    </source>
</evidence>
<dbReference type="InterPro" id="IPR052065">
    <property type="entry name" value="Compl_asym_regulator"/>
</dbReference>
<dbReference type="OrthoDB" id="5978528at2759"/>
<evidence type="ECO:0000256" key="6">
    <source>
        <dbReference type="ARBA" id="ARBA00022737"/>
    </source>
</evidence>
<dbReference type="FunFam" id="2.20.100.10:FF:000007">
    <property type="entry name" value="Thrombospondin 1"/>
    <property type="match status" value="1"/>
</dbReference>
<dbReference type="STRING" id="46731.A0A3M6URA9"/>
<sequence>MASSTRFEMSDRRKVMPTSFLFPPGTQILPKEVILFITMARTFVLFLIVTLLIWCEVEASGQVHVSYLGCYSEPPYDSLFYKAYLDYRHRIDWTKLPDLSHVTQACVQEAIKRNYSYFAIKNYGVCSWGPDGLTITTKGTKGSGCFLTIGGPSAVSVFKISKTKGDKVAALIKTMSYLYVEKRKSSLFFKKKAVEIFAEFKCLHKDISIRVDGGWSNWGAWSACSLTCGNGRQTRIRTCTNPSPAAGGADCVGDNSLELMVHGLAWGDWSGCSCSSTRLV</sequence>
<comment type="caution">
    <text evidence="11">The sequence shown here is derived from an EMBL/GenBank/DDBJ whole genome shotgun (WGS) entry which is preliminary data.</text>
</comment>
<proteinExistence type="predicted"/>
<organism evidence="11 12">
    <name type="scientific">Pocillopora damicornis</name>
    <name type="common">Cauliflower coral</name>
    <name type="synonym">Millepora damicornis</name>
    <dbReference type="NCBI Taxonomy" id="46731"/>
    <lineage>
        <taxon>Eukaryota</taxon>
        <taxon>Metazoa</taxon>
        <taxon>Cnidaria</taxon>
        <taxon>Anthozoa</taxon>
        <taxon>Hexacorallia</taxon>
        <taxon>Scleractinia</taxon>
        <taxon>Astrocoeniina</taxon>
        <taxon>Pocilloporidae</taxon>
        <taxon>Pocillopora</taxon>
    </lineage>
</organism>
<keyword evidence="4 10" id="KW-0812">Transmembrane</keyword>
<dbReference type="InterPro" id="IPR036383">
    <property type="entry name" value="TSP1_rpt_sf"/>
</dbReference>
<evidence type="ECO:0000313" key="12">
    <source>
        <dbReference type="Proteomes" id="UP000275408"/>
    </source>
</evidence>
<dbReference type="EMBL" id="RCHS01000895">
    <property type="protein sequence ID" value="RMX56181.1"/>
    <property type="molecule type" value="Genomic_DNA"/>
</dbReference>
<dbReference type="Proteomes" id="UP000275408">
    <property type="component" value="Unassembled WGS sequence"/>
</dbReference>
<evidence type="ECO:0000256" key="9">
    <source>
        <dbReference type="ARBA" id="ARBA00023157"/>
    </source>
</evidence>
<dbReference type="Gene3D" id="2.20.100.10">
    <property type="entry name" value="Thrombospondin type-1 (TSP1) repeat"/>
    <property type="match status" value="1"/>
</dbReference>
<dbReference type="PANTHER" id="PTHR22906">
    <property type="entry name" value="PROPERDIN"/>
    <property type="match status" value="1"/>
</dbReference>
<evidence type="ECO:0000313" key="11">
    <source>
        <dbReference type="EMBL" id="RMX56181.1"/>
    </source>
</evidence>
<comment type="subcellular location">
    <subcellularLocation>
        <location evidence="1">Membrane</location>
        <topology evidence="1">Single-pass membrane protein</topology>
    </subcellularLocation>
    <subcellularLocation>
        <location evidence="2">Secreted</location>
    </subcellularLocation>
</comment>
<keyword evidence="3" id="KW-0964">Secreted</keyword>
<dbReference type="PANTHER" id="PTHR22906:SF43">
    <property type="entry name" value="PROPERDIN"/>
    <property type="match status" value="1"/>
</dbReference>
<keyword evidence="6" id="KW-0677">Repeat</keyword>
<name>A0A3M6URA9_POCDA</name>
<keyword evidence="9" id="KW-1015">Disulfide bond</keyword>
<dbReference type="InterPro" id="IPR000884">
    <property type="entry name" value="TSP1_rpt"/>
</dbReference>
<keyword evidence="5" id="KW-0732">Signal</keyword>
<evidence type="ECO:0000256" key="3">
    <source>
        <dbReference type="ARBA" id="ARBA00022525"/>
    </source>
</evidence>
<dbReference type="SUPFAM" id="SSF82895">
    <property type="entry name" value="TSP-1 type 1 repeat"/>
    <property type="match status" value="1"/>
</dbReference>
<keyword evidence="8 10" id="KW-0472">Membrane</keyword>
<dbReference type="AlphaFoldDB" id="A0A3M6URA9"/>
<evidence type="ECO:0000256" key="8">
    <source>
        <dbReference type="ARBA" id="ARBA00023136"/>
    </source>
</evidence>
<evidence type="ECO:0000256" key="1">
    <source>
        <dbReference type="ARBA" id="ARBA00004167"/>
    </source>
</evidence>
<accession>A0A3M6URA9</accession>
<dbReference type="PROSITE" id="PS50092">
    <property type="entry name" value="TSP1"/>
    <property type="match status" value="1"/>
</dbReference>
<dbReference type="Pfam" id="PF00090">
    <property type="entry name" value="TSP_1"/>
    <property type="match status" value="1"/>
</dbReference>
<keyword evidence="7 10" id="KW-1133">Transmembrane helix</keyword>
<protein>
    <submittedName>
        <fullName evidence="11">Uncharacterized protein</fullName>
    </submittedName>
</protein>
<keyword evidence="12" id="KW-1185">Reference proteome</keyword>
<evidence type="ECO:0000256" key="5">
    <source>
        <dbReference type="ARBA" id="ARBA00022729"/>
    </source>
</evidence>
<evidence type="ECO:0000256" key="10">
    <source>
        <dbReference type="SAM" id="Phobius"/>
    </source>
</evidence>